<protein>
    <recommendedName>
        <fullName evidence="3 5">Regulatory protein RecX</fullName>
    </recommendedName>
</protein>
<dbReference type="GO" id="GO:0006282">
    <property type="term" value="P:regulation of DNA repair"/>
    <property type="evidence" value="ECO:0007669"/>
    <property type="project" value="UniProtKB-UniRule"/>
</dbReference>
<dbReference type="InterPro" id="IPR053924">
    <property type="entry name" value="RecX_HTH_2nd"/>
</dbReference>
<evidence type="ECO:0000259" key="9">
    <source>
        <dbReference type="Pfam" id="PF21982"/>
    </source>
</evidence>
<feature type="region of interest" description="Disordered" evidence="6">
    <location>
        <begin position="1"/>
        <end position="26"/>
    </location>
</feature>
<dbReference type="InterPro" id="IPR036388">
    <property type="entry name" value="WH-like_DNA-bd_sf"/>
</dbReference>
<name>A0A127FDN4_STEDE</name>
<evidence type="ECO:0000256" key="3">
    <source>
        <dbReference type="ARBA" id="ARBA00018111"/>
    </source>
</evidence>
<dbReference type="GO" id="GO:0005737">
    <property type="term" value="C:cytoplasm"/>
    <property type="evidence" value="ECO:0007669"/>
    <property type="project" value="UniProtKB-SubCell"/>
</dbReference>
<organism evidence="10 11">
    <name type="scientific">Steroidobacter denitrificans</name>
    <dbReference type="NCBI Taxonomy" id="465721"/>
    <lineage>
        <taxon>Bacteria</taxon>
        <taxon>Pseudomonadati</taxon>
        <taxon>Pseudomonadota</taxon>
        <taxon>Gammaproteobacteria</taxon>
        <taxon>Steroidobacterales</taxon>
        <taxon>Steroidobacteraceae</taxon>
        <taxon>Steroidobacter</taxon>
    </lineage>
</organism>
<gene>
    <name evidence="5" type="primary">recX</name>
    <name evidence="10" type="ORF">ACG33_11675</name>
</gene>
<dbReference type="Pfam" id="PF21982">
    <property type="entry name" value="RecX_HTH1"/>
    <property type="match status" value="1"/>
</dbReference>
<feature type="compositionally biased region" description="Polar residues" evidence="6">
    <location>
        <begin position="1"/>
        <end position="21"/>
    </location>
</feature>
<dbReference type="PANTHER" id="PTHR33602:SF1">
    <property type="entry name" value="REGULATORY PROTEIN RECX FAMILY PROTEIN"/>
    <property type="match status" value="1"/>
</dbReference>
<evidence type="ECO:0000313" key="10">
    <source>
        <dbReference type="EMBL" id="AMN47745.1"/>
    </source>
</evidence>
<comment type="similarity">
    <text evidence="2 5">Belongs to the RecX family.</text>
</comment>
<evidence type="ECO:0000256" key="5">
    <source>
        <dbReference type="HAMAP-Rule" id="MF_01114"/>
    </source>
</evidence>
<comment type="function">
    <text evidence="5">Modulates RecA activity.</text>
</comment>
<dbReference type="Pfam" id="PF21981">
    <property type="entry name" value="RecX_HTH3"/>
    <property type="match status" value="1"/>
</dbReference>
<sequence>MRQSRQRTAVFSSRIDQSTAQPAAADLERSIEHSAVQLLSRREHSIQELRLKLERKGYASEAVGRVIDRLSARRLVSDERFAAAVIRYRAQRGQGPVRIRAELRRQGISDAGIRQAFDHAGLTTDEAVQDPEAAIDWGALAGRVRRRKFGATLPHAPQARAKQARFLQYRGFTADQIRIALDADPTPDFDSDLDFDAGANEDSDEDPDLDTGAGDG</sequence>
<accession>A0A127FDN4</accession>
<keyword evidence="4 5" id="KW-0963">Cytoplasm</keyword>
<dbReference type="STRING" id="465721.ACG33_11675"/>
<dbReference type="PANTHER" id="PTHR33602">
    <property type="entry name" value="REGULATORY PROTEIN RECX FAMILY PROTEIN"/>
    <property type="match status" value="1"/>
</dbReference>
<comment type="subcellular location">
    <subcellularLocation>
        <location evidence="1 5">Cytoplasm</location>
    </subcellularLocation>
</comment>
<dbReference type="HAMAP" id="MF_01114">
    <property type="entry name" value="RecX"/>
    <property type="match status" value="1"/>
</dbReference>
<dbReference type="Proteomes" id="UP000070250">
    <property type="component" value="Chromosome"/>
</dbReference>
<evidence type="ECO:0000313" key="11">
    <source>
        <dbReference type="Proteomes" id="UP000070250"/>
    </source>
</evidence>
<dbReference type="EMBL" id="CP011971">
    <property type="protein sequence ID" value="AMN47745.1"/>
    <property type="molecule type" value="Genomic_DNA"/>
</dbReference>
<feature type="domain" description="RecX first three-helical" evidence="9">
    <location>
        <begin position="34"/>
        <end position="70"/>
    </location>
</feature>
<reference evidence="10 11" key="1">
    <citation type="submission" date="2015-06" db="EMBL/GenBank/DDBJ databases">
        <title>A Comprehensive Approach to Explore the Metabolic and Phylogenetic Diversity of Bacterial Steroid Degradation in the Environment: Testosterone as an Example.</title>
        <authorList>
            <person name="Yang F.-C."/>
            <person name="Chen Y.-L."/>
            <person name="Yu C.-P."/>
            <person name="Tang S.-L."/>
            <person name="Wang P.-H."/>
            <person name="Ismail W."/>
            <person name="Wang C.-H."/>
            <person name="Yang C.-Y."/>
            <person name="Chiang Y.-R."/>
        </authorList>
    </citation>
    <scope>NUCLEOTIDE SEQUENCE [LARGE SCALE GENOMIC DNA]</scope>
    <source>
        <strain evidence="10 11">DSM 18526</strain>
    </source>
</reference>
<evidence type="ECO:0000256" key="6">
    <source>
        <dbReference type="SAM" id="MobiDB-lite"/>
    </source>
</evidence>
<keyword evidence="11" id="KW-1185">Reference proteome</keyword>
<feature type="compositionally biased region" description="Acidic residues" evidence="6">
    <location>
        <begin position="185"/>
        <end position="209"/>
    </location>
</feature>
<dbReference type="KEGG" id="sdf:ACG33_11675"/>
<evidence type="ECO:0000256" key="4">
    <source>
        <dbReference type="ARBA" id="ARBA00022490"/>
    </source>
</evidence>
<feature type="domain" description="RecX third three-helical" evidence="8">
    <location>
        <begin position="141"/>
        <end position="181"/>
    </location>
</feature>
<evidence type="ECO:0000256" key="1">
    <source>
        <dbReference type="ARBA" id="ARBA00004496"/>
    </source>
</evidence>
<evidence type="ECO:0000259" key="8">
    <source>
        <dbReference type="Pfam" id="PF21981"/>
    </source>
</evidence>
<evidence type="ECO:0000259" key="7">
    <source>
        <dbReference type="Pfam" id="PF02631"/>
    </source>
</evidence>
<evidence type="ECO:0000256" key="2">
    <source>
        <dbReference type="ARBA" id="ARBA00009695"/>
    </source>
</evidence>
<dbReference type="InterPro" id="IPR053926">
    <property type="entry name" value="RecX_HTH_1st"/>
</dbReference>
<dbReference type="Pfam" id="PF02631">
    <property type="entry name" value="RecX_HTH2"/>
    <property type="match status" value="1"/>
</dbReference>
<dbReference type="AlphaFoldDB" id="A0A127FDN4"/>
<dbReference type="InterPro" id="IPR053925">
    <property type="entry name" value="RecX_HTH_3rd"/>
</dbReference>
<dbReference type="Gene3D" id="1.10.10.10">
    <property type="entry name" value="Winged helix-like DNA-binding domain superfamily/Winged helix DNA-binding domain"/>
    <property type="match status" value="3"/>
</dbReference>
<feature type="region of interest" description="Disordered" evidence="6">
    <location>
        <begin position="183"/>
        <end position="216"/>
    </location>
</feature>
<dbReference type="InterPro" id="IPR003783">
    <property type="entry name" value="Regulatory_RecX"/>
</dbReference>
<feature type="domain" description="RecX second three-helical" evidence="7">
    <location>
        <begin position="77"/>
        <end position="116"/>
    </location>
</feature>
<proteinExistence type="inferred from homology"/>